<evidence type="ECO:0000259" key="1">
    <source>
        <dbReference type="Pfam" id="PF14214"/>
    </source>
</evidence>
<evidence type="ECO:0000313" key="3">
    <source>
        <dbReference type="Proteomes" id="UP000249464"/>
    </source>
</evidence>
<name>A0A2X0MPQ2_9BASI</name>
<gene>
    <name evidence="2" type="primary">BQ5605_C022g09549</name>
    <name evidence="2" type="ORF">BQ5605_C022G09549</name>
</gene>
<dbReference type="AlphaFoldDB" id="A0A2X0MPQ2"/>
<proteinExistence type="predicted"/>
<sequence length="160" mass="18170">MQAQTDIECLNIYEEASLLRVRDRRILPSRDRSSQLHPVTSRKTLRFTTAQGINDSVANGLTPDQIGRSVILGVRFKKRPRGIMQRYQDAMACVVKHGKPLLFITVTCAPEWTEIKAALWPNDKACNHPDLIVRVFEAKLNRLCDDGFGNKQRAGYFANE</sequence>
<reference evidence="2 3" key="1">
    <citation type="submission" date="2016-11" db="EMBL/GenBank/DDBJ databases">
        <authorList>
            <person name="Jaros S."/>
            <person name="Januszkiewicz K."/>
            <person name="Wedrychowicz H."/>
        </authorList>
    </citation>
    <scope>NUCLEOTIDE SEQUENCE [LARGE SCALE GENOMIC DNA]</scope>
</reference>
<dbReference type="Pfam" id="PF14214">
    <property type="entry name" value="Helitron_like_N"/>
    <property type="match status" value="1"/>
</dbReference>
<feature type="domain" description="Helitron helicase-like" evidence="1">
    <location>
        <begin position="37"/>
        <end position="150"/>
    </location>
</feature>
<dbReference type="EMBL" id="FQNC01000084">
    <property type="protein sequence ID" value="SGZ22835.1"/>
    <property type="molecule type" value="Genomic_DNA"/>
</dbReference>
<protein>
    <submittedName>
        <fullName evidence="2">BQ5605_C022g09549 protein</fullName>
    </submittedName>
</protein>
<dbReference type="STRING" id="796604.A0A2X0MPQ2"/>
<accession>A0A2X0MPQ2</accession>
<organism evidence="2 3">
    <name type="scientific">Microbotryum silenes-dioicae</name>
    <dbReference type="NCBI Taxonomy" id="796604"/>
    <lineage>
        <taxon>Eukaryota</taxon>
        <taxon>Fungi</taxon>
        <taxon>Dikarya</taxon>
        <taxon>Basidiomycota</taxon>
        <taxon>Pucciniomycotina</taxon>
        <taxon>Microbotryomycetes</taxon>
        <taxon>Microbotryales</taxon>
        <taxon>Microbotryaceae</taxon>
        <taxon>Microbotryum</taxon>
    </lineage>
</organism>
<keyword evidence="3" id="KW-1185">Reference proteome</keyword>
<dbReference type="Proteomes" id="UP000249464">
    <property type="component" value="Unassembled WGS sequence"/>
</dbReference>
<evidence type="ECO:0000313" key="2">
    <source>
        <dbReference type="EMBL" id="SGZ22835.1"/>
    </source>
</evidence>
<dbReference type="InterPro" id="IPR025476">
    <property type="entry name" value="Helitron_helicase-like"/>
</dbReference>